<dbReference type="AlphaFoldDB" id="A0A0A9DIA1"/>
<name>A0A0A9DIA1_ARUDO</name>
<protein>
    <submittedName>
        <fullName evidence="1">Uncharacterized protein</fullName>
    </submittedName>
</protein>
<dbReference type="EMBL" id="GBRH01209581">
    <property type="protein sequence ID" value="JAD88314.1"/>
    <property type="molecule type" value="Transcribed_RNA"/>
</dbReference>
<organism evidence="1">
    <name type="scientific">Arundo donax</name>
    <name type="common">Giant reed</name>
    <name type="synonym">Donax arundinaceus</name>
    <dbReference type="NCBI Taxonomy" id="35708"/>
    <lineage>
        <taxon>Eukaryota</taxon>
        <taxon>Viridiplantae</taxon>
        <taxon>Streptophyta</taxon>
        <taxon>Embryophyta</taxon>
        <taxon>Tracheophyta</taxon>
        <taxon>Spermatophyta</taxon>
        <taxon>Magnoliopsida</taxon>
        <taxon>Liliopsida</taxon>
        <taxon>Poales</taxon>
        <taxon>Poaceae</taxon>
        <taxon>PACMAD clade</taxon>
        <taxon>Arundinoideae</taxon>
        <taxon>Arundineae</taxon>
        <taxon>Arundo</taxon>
    </lineage>
</organism>
<accession>A0A0A9DIA1</accession>
<sequence>MNIETFFLTMKLAVVELACGQRGLHVFKLGPSYKYLLALPLETSADCYLVPT</sequence>
<reference evidence="1" key="1">
    <citation type="submission" date="2014-09" db="EMBL/GenBank/DDBJ databases">
        <authorList>
            <person name="Magalhaes I.L.F."/>
            <person name="Oliveira U."/>
            <person name="Santos F.R."/>
            <person name="Vidigal T.H.D.A."/>
            <person name="Brescovit A.D."/>
            <person name="Santos A.J."/>
        </authorList>
    </citation>
    <scope>NUCLEOTIDE SEQUENCE</scope>
    <source>
        <tissue evidence="1">Shoot tissue taken approximately 20 cm above the soil surface</tissue>
    </source>
</reference>
<reference evidence="1" key="2">
    <citation type="journal article" date="2015" name="Data Brief">
        <title>Shoot transcriptome of the giant reed, Arundo donax.</title>
        <authorList>
            <person name="Barrero R.A."/>
            <person name="Guerrero F.D."/>
            <person name="Moolhuijzen P."/>
            <person name="Goolsby J.A."/>
            <person name="Tidwell J."/>
            <person name="Bellgard S.E."/>
            <person name="Bellgard M.I."/>
        </authorList>
    </citation>
    <scope>NUCLEOTIDE SEQUENCE</scope>
    <source>
        <tissue evidence="1">Shoot tissue taken approximately 20 cm above the soil surface</tissue>
    </source>
</reference>
<evidence type="ECO:0000313" key="1">
    <source>
        <dbReference type="EMBL" id="JAD88314.1"/>
    </source>
</evidence>
<proteinExistence type="predicted"/>